<protein>
    <submittedName>
        <fullName evidence="2">Uncharacterized protein</fullName>
    </submittedName>
</protein>
<dbReference type="RefSeq" id="WP_136830235.1">
    <property type="nucleotide sequence ID" value="NZ_SWBM01000001.1"/>
</dbReference>
<keyword evidence="3" id="KW-1185">Reference proteome</keyword>
<name>A0A4U1DA38_9BACI</name>
<dbReference type="AlphaFoldDB" id="A0A4U1DA38"/>
<keyword evidence="1" id="KW-0472">Membrane</keyword>
<reference evidence="2 3" key="1">
    <citation type="journal article" date="2011" name="J. Microbiol.">
        <title>Bacillus kyonggiensis sp. nov., isolated from soil of a lettuce field.</title>
        <authorList>
            <person name="Dong K."/>
            <person name="Lee S."/>
        </authorList>
    </citation>
    <scope>NUCLEOTIDE SEQUENCE [LARGE SCALE GENOMIC DNA]</scope>
    <source>
        <strain evidence="2 3">NB22</strain>
    </source>
</reference>
<feature type="transmembrane region" description="Helical" evidence="1">
    <location>
        <begin position="141"/>
        <end position="158"/>
    </location>
</feature>
<keyword evidence="1" id="KW-1133">Transmembrane helix</keyword>
<feature type="transmembrane region" description="Helical" evidence="1">
    <location>
        <begin position="118"/>
        <end position="135"/>
    </location>
</feature>
<dbReference type="Proteomes" id="UP000307756">
    <property type="component" value="Unassembled WGS sequence"/>
</dbReference>
<feature type="transmembrane region" description="Helical" evidence="1">
    <location>
        <begin position="12"/>
        <end position="32"/>
    </location>
</feature>
<evidence type="ECO:0000313" key="3">
    <source>
        <dbReference type="Proteomes" id="UP000307756"/>
    </source>
</evidence>
<organism evidence="2 3">
    <name type="scientific">Robertmurraya kyonggiensis</name>
    <dbReference type="NCBI Taxonomy" id="1037680"/>
    <lineage>
        <taxon>Bacteria</taxon>
        <taxon>Bacillati</taxon>
        <taxon>Bacillota</taxon>
        <taxon>Bacilli</taxon>
        <taxon>Bacillales</taxon>
        <taxon>Bacillaceae</taxon>
        <taxon>Robertmurraya</taxon>
    </lineage>
</organism>
<feature type="transmembrane region" description="Helical" evidence="1">
    <location>
        <begin position="52"/>
        <end position="75"/>
    </location>
</feature>
<dbReference type="OrthoDB" id="2426546at2"/>
<dbReference type="EMBL" id="SWBM01000001">
    <property type="protein sequence ID" value="TKC19324.1"/>
    <property type="molecule type" value="Genomic_DNA"/>
</dbReference>
<gene>
    <name evidence="2" type="ORF">FA727_07235</name>
</gene>
<comment type="caution">
    <text evidence="2">The sequence shown here is derived from an EMBL/GenBank/DDBJ whole genome shotgun (WGS) entry which is preliminary data.</text>
</comment>
<proteinExistence type="predicted"/>
<evidence type="ECO:0000256" key="1">
    <source>
        <dbReference type="SAM" id="Phobius"/>
    </source>
</evidence>
<sequence>MDKHDFRIQFPLWNIALLSILMIWCYSVVYAADMLFNDFEGTILPNGEIHWNIFGLISFFVGFVLLIVFFVAYFLKLHRYNKEHPNNRLTAFTSMKPHEILEDDELFQQVSEKATKKVYIFYSNYLPLVILLMAFPLHRFVFIFVILLLLIIQNAIYYRHLRQYVMN</sequence>
<accession>A0A4U1DA38</accession>
<keyword evidence="1" id="KW-0812">Transmembrane</keyword>
<evidence type="ECO:0000313" key="2">
    <source>
        <dbReference type="EMBL" id="TKC19324.1"/>
    </source>
</evidence>